<proteinExistence type="predicted"/>
<organism evidence="1 2">
    <name type="scientific">Lepidopterella palustris CBS 459.81</name>
    <dbReference type="NCBI Taxonomy" id="1314670"/>
    <lineage>
        <taxon>Eukaryota</taxon>
        <taxon>Fungi</taxon>
        <taxon>Dikarya</taxon>
        <taxon>Ascomycota</taxon>
        <taxon>Pezizomycotina</taxon>
        <taxon>Dothideomycetes</taxon>
        <taxon>Pleosporomycetidae</taxon>
        <taxon>Mytilinidiales</taxon>
        <taxon>Argynnaceae</taxon>
        <taxon>Lepidopterella</taxon>
    </lineage>
</organism>
<reference evidence="1 2" key="1">
    <citation type="journal article" date="2016" name="Nat. Commun.">
        <title>Ectomycorrhizal ecology is imprinted in the genome of the dominant symbiotic fungus Cenococcum geophilum.</title>
        <authorList>
            <consortium name="DOE Joint Genome Institute"/>
            <person name="Peter M."/>
            <person name="Kohler A."/>
            <person name="Ohm R.A."/>
            <person name="Kuo A."/>
            <person name="Krutzmann J."/>
            <person name="Morin E."/>
            <person name="Arend M."/>
            <person name="Barry K.W."/>
            <person name="Binder M."/>
            <person name="Choi C."/>
            <person name="Clum A."/>
            <person name="Copeland A."/>
            <person name="Grisel N."/>
            <person name="Haridas S."/>
            <person name="Kipfer T."/>
            <person name="LaButti K."/>
            <person name="Lindquist E."/>
            <person name="Lipzen A."/>
            <person name="Maire R."/>
            <person name="Meier B."/>
            <person name="Mihaltcheva S."/>
            <person name="Molinier V."/>
            <person name="Murat C."/>
            <person name="Poggeler S."/>
            <person name="Quandt C.A."/>
            <person name="Sperisen C."/>
            <person name="Tritt A."/>
            <person name="Tisserant E."/>
            <person name="Crous P.W."/>
            <person name="Henrissat B."/>
            <person name="Nehls U."/>
            <person name="Egli S."/>
            <person name="Spatafora J.W."/>
            <person name="Grigoriev I.V."/>
            <person name="Martin F.M."/>
        </authorList>
    </citation>
    <scope>NUCLEOTIDE SEQUENCE [LARGE SCALE GENOMIC DNA]</scope>
    <source>
        <strain evidence="1 2">CBS 459.81</strain>
    </source>
</reference>
<gene>
    <name evidence="1" type="ORF">K432DRAFT_198306</name>
</gene>
<sequence length="150" mass="17331">MGGFHGWRKWVEKRETGVVFEYSFDEPAVESIVNAEEPRLRGERMAWAVVVDRMFDPGRRYPRHPFYEVWVRVRVGSLWYMHGVFGVMKGNGRRIPASEEGTDSIVRWLGKWTAGRTGKLIAKINNSVLWFPTNLGGFEGLNNMAWSHCI</sequence>
<dbReference type="Proteomes" id="UP000250266">
    <property type="component" value="Unassembled WGS sequence"/>
</dbReference>
<evidence type="ECO:0000313" key="1">
    <source>
        <dbReference type="EMBL" id="OCK74438.1"/>
    </source>
</evidence>
<dbReference type="EMBL" id="KV745479">
    <property type="protein sequence ID" value="OCK74438.1"/>
    <property type="molecule type" value="Genomic_DNA"/>
</dbReference>
<keyword evidence="2" id="KW-1185">Reference proteome</keyword>
<accession>A0A8E2DZC1</accession>
<dbReference type="AlphaFoldDB" id="A0A8E2DZC1"/>
<evidence type="ECO:0000313" key="2">
    <source>
        <dbReference type="Proteomes" id="UP000250266"/>
    </source>
</evidence>
<protein>
    <submittedName>
        <fullName evidence="1">Uncharacterized protein</fullName>
    </submittedName>
</protein>
<name>A0A8E2DZC1_9PEZI</name>